<dbReference type="SUPFAM" id="SSF49785">
    <property type="entry name" value="Galactose-binding domain-like"/>
    <property type="match status" value="1"/>
</dbReference>
<dbReference type="InterPro" id="IPR008979">
    <property type="entry name" value="Galactose-bd-like_sf"/>
</dbReference>
<proteinExistence type="predicted"/>
<dbReference type="GO" id="GO:0003684">
    <property type="term" value="F:damaged DNA binding"/>
    <property type="evidence" value="ECO:0007669"/>
    <property type="project" value="InterPro"/>
</dbReference>
<dbReference type="GO" id="GO:0006284">
    <property type="term" value="P:base-excision repair"/>
    <property type="evidence" value="ECO:0007669"/>
    <property type="project" value="TreeGrafter"/>
</dbReference>
<gene>
    <name evidence="2" type="ORF">DPMN_001230</name>
</gene>
<dbReference type="PANTHER" id="PTHR11370">
    <property type="entry name" value="DNA-REPAIR PROTEIN XRCC1"/>
    <property type="match status" value="1"/>
</dbReference>
<sequence>MTPLEARNGTNRGSVRMFDTSQLSATAAKEKWDRVKIVCTQPFNKVARDTITDMNCPLRKH</sequence>
<organism evidence="2 3">
    <name type="scientific">Dreissena polymorpha</name>
    <name type="common">Zebra mussel</name>
    <name type="synonym">Mytilus polymorpha</name>
    <dbReference type="NCBI Taxonomy" id="45954"/>
    <lineage>
        <taxon>Eukaryota</taxon>
        <taxon>Metazoa</taxon>
        <taxon>Spiralia</taxon>
        <taxon>Lophotrochozoa</taxon>
        <taxon>Mollusca</taxon>
        <taxon>Bivalvia</taxon>
        <taxon>Autobranchia</taxon>
        <taxon>Heteroconchia</taxon>
        <taxon>Euheterodonta</taxon>
        <taxon>Imparidentia</taxon>
        <taxon>Neoheterodontei</taxon>
        <taxon>Myida</taxon>
        <taxon>Dreissenoidea</taxon>
        <taxon>Dreissenidae</taxon>
        <taxon>Dreissena</taxon>
    </lineage>
</organism>
<dbReference type="AlphaFoldDB" id="A0A9D4RSW2"/>
<dbReference type="GO" id="GO:0005634">
    <property type="term" value="C:nucleus"/>
    <property type="evidence" value="ECO:0007669"/>
    <property type="project" value="InterPro"/>
</dbReference>
<dbReference type="GO" id="GO:0000012">
    <property type="term" value="P:single strand break repair"/>
    <property type="evidence" value="ECO:0007669"/>
    <property type="project" value="InterPro"/>
</dbReference>
<evidence type="ECO:0000313" key="2">
    <source>
        <dbReference type="EMBL" id="KAH3877367.1"/>
    </source>
</evidence>
<dbReference type="Pfam" id="PF01834">
    <property type="entry name" value="XRCC1_N"/>
    <property type="match status" value="1"/>
</dbReference>
<evidence type="ECO:0000259" key="1">
    <source>
        <dbReference type="Pfam" id="PF01834"/>
    </source>
</evidence>
<keyword evidence="3" id="KW-1185">Reference proteome</keyword>
<name>A0A9D4RSW2_DREPO</name>
<dbReference type="InterPro" id="IPR002706">
    <property type="entry name" value="Xrcc1_N"/>
</dbReference>
<dbReference type="Gene3D" id="2.60.120.260">
    <property type="entry name" value="Galactose-binding domain-like"/>
    <property type="match status" value="1"/>
</dbReference>
<dbReference type="PANTHER" id="PTHR11370:SF5">
    <property type="entry name" value="DNA REPAIR PROTEIN XRCC1"/>
    <property type="match status" value="1"/>
</dbReference>
<evidence type="ECO:0000313" key="3">
    <source>
        <dbReference type="Proteomes" id="UP000828390"/>
    </source>
</evidence>
<accession>A0A9D4RSW2</accession>
<protein>
    <recommendedName>
        <fullName evidence="1">DNA-repair protein Xrcc1 N-terminal domain-containing protein</fullName>
    </recommendedName>
</protein>
<dbReference type="EMBL" id="JAIWYP010000001">
    <property type="protein sequence ID" value="KAH3877367.1"/>
    <property type="molecule type" value="Genomic_DNA"/>
</dbReference>
<dbReference type="Proteomes" id="UP000828390">
    <property type="component" value="Unassembled WGS sequence"/>
</dbReference>
<reference evidence="2" key="1">
    <citation type="journal article" date="2019" name="bioRxiv">
        <title>The Genome of the Zebra Mussel, Dreissena polymorpha: A Resource for Invasive Species Research.</title>
        <authorList>
            <person name="McCartney M.A."/>
            <person name="Auch B."/>
            <person name="Kono T."/>
            <person name="Mallez S."/>
            <person name="Zhang Y."/>
            <person name="Obille A."/>
            <person name="Becker A."/>
            <person name="Abrahante J.E."/>
            <person name="Garbe J."/>
            <person name="Badalamenti J.P."/>
            <person name="Herman A."/>
            <person name="Mangelson H."/>
            <person name="Liachko I."/>
            <person name="Sullivan S."/>
            <person name="Sone E.D."/>
            <person name="Koren S."/>
            <person name="Silverstein K.A.T."/>
            <person name="Beckman K.B."/>
            <person name="Gohl D.M."/>
        </authorList>
    </citation>
    <scope>NUCLEOTIDE SEQUENCE</scope>
    <source>
        <strain evidence="2">Duluth1</strain>
        <tissue evidence="2">Whole animal</tissue>
    </source>
</reference>
<reference evidence="2" key="2">
    <citation type="submission" date="2020-11" db="EMBL/GenBank/DDBJ databases">
        <authorList>
            <person name="McCartney M.A."/>
            <person name="Auch B."/>
            <person name="Kono T."/>
            <person name="Mallez S."/>
            <person name="Becker A."/>
            <person name="Gohl D.M."/>
            <person name="Silverstein K.A.T."/>
            <person name="Koren S."/>
            <person name="Bechman K.B."/>
            <person name="Herman A."/>
            <person name="Abrahante J.E."/>
            <person name="Garbe J."/>
        </authorList>
    </citation>
    <scope>NUCLEOTIDE SEQUENCE</scope>
    <source>
        <strain evidence="2">Duluth1</strain>
        <tissue evidence="2">Whole animal</tissue>
    </source>
</reference>
<comment type="caution">
    <text evidence="2">The sequence shown here is derived from an EMBL/GenBank/DDBJ whole genome shotgun (WGS) entry which is preliminary data.</text>
</comment>
<feature type="domain" description="DNA-repair protein Xrcc1 N-terminal" evidence="1">
    <location>
        <begin position="1"/>
        <end position="46"/>
    </location>
</feature>